<dbReference type="RefSeq" id="WP_012635469.1">
    <property type="nucleotide sequence ID" value="NC_011899.1"/>
</dbReference>
<sequence length="76" mass="8738">MENTSLDFRPEITPKKINKLKETAGELKTGEHISIILERTDAHQAKNILKILEENNIDYQTKGGHEDEFFITGKKQ</sequence>
<dbReference type="AlphaFoldDB" id="B8D254"/>
<reference evidence="1 2" key="1">
    <citation type="journal article" date="2009" name="PLoS ONE">
        <title>Genome analysis of the anaerobic thermohalophilic bacterium Halothermothrix orenii.</title>
        <authorList>
            <person name="Mavromatis K."/>
            <person name="Ivanova N."/>
            <person name="Anderson I."/>
            <person name="Lykidis A."/>
            <person name="Hooper S.D."/>
            <person name="Sun H."/>
            <person name="Kunin V."/>
            <person name="Lapidus A."/>
            <person name="Hugenholtz P."/>
            <person name="Patel B."/>
            <person name="Kyrpides N.C."/>
        </authorList>
    </citation>
    <scope>NUCLEOTIDE SEQUENCE [LARGE SCALE GENOMIC DNA]</scope>
    <source>
        <strain evidence="2">H 168 / OCM 544 / DSM 9562</strain>
    </source>
</reference>
<dbReference type="HOGENOM" id="CLU_195995_0_0_9"/>
<accession>B8D254</accession>
<evidence type="ECO:0000313" key="1">
    <source>
        <dbReference type="EMBL" id="ACL69281.1"/>
    </source>
</evidence>
<dbReference type="eggNOG" id="ENOG50321ZY">
    <property type="taxonomic scope" value="Bacteria"/>
</dbReference>
<proteinExistence type="predicted"/>
<dbReference type="STRING" id="373903.Hore_05230"/>
<protein>
    <submittedName>
        <fullName evidence="1">Uncharacterized protein</fullName>
    </submittedName>
</protein>
<gene>
    <name evidence="1" type="ordered locus">Hore_05230</name>
</gene>
<name>B8D254_HALOH</name>
<keyword evidence="2" id="KW-1185">Reference proteome</keyword>
<dbReference type="KEGG" id="hor:Hore_05230"/>
<dbReference type="Proteomes" id="UP000000719">
    <property type="component" value="Chromosome"/>
</dbReference>
<dbReference type="EMBL" id="CP001098">
    <property type="protein sequence ID" value="ACL69281.1"/>
    <property type="molecule type" value="Genomic_DNA"/>
</dbReference>
<dbReference type="OrthoDB" id="1725415at2"/>
<evidence type="ECO:0000313" key="2">
    <source>
        <dbReference type="Proteomes" id="UP000000719"/>
    </source>
</evidence>
<organism evidence="1 2">
    <name type="scientific">Halothermothrix orenii (strain H 168 / OCM 544 / DSM 9562)</name>
    <dbReference type="NCBI Taxonomy" id="373903"/>
    <lineage>
        <taxon>Bacteria</taxon>
        <taxon>Bacillati</taxon>
        <taxon>Bacillota</taxon>
        <taxon>Clostridia</taxon>
        <taxon>Halanaerobiales</taxon>
        <taxon>Halothermotrichaceae</taxon>
        <taxon>Halothermothrix</taxon>
    </lineage>
</organism>